<gene>
    <name evidence="2" type="ORF">C8F04DRAFT_1140278</name>
</gene>
<dbReference type="EMBL" id="JARJCM010000227">
    <property type="protein sequence ID" value="KAJ7021590.1"/>
    <property type="molecule type" value="Genomic_DNA"/>
</dbReference>
<keyword evidence="1" id="KW-1133">Transmembrane helix</keyword>
<evidence type="ECO:0000313" key="3">
    <source>
        <dbReference type="Proteomes" id="UP001218188"/>
    </source>
</evidence>
<sequence length="230" mass="26233">MGNILAKSPQEHALATVQSTEKQRQLILERAPLPPPQGYVRVHFHTDLYRIYDKAPPDMTADIPLCRSGGLDLDVVKRQWGLETCLPVDPLRWKPFQPTHSDYLSAVAVQVLSHQQGCIKFIEPTVSHQTLLQRQTRQIVLGVACLLQMICRRGIDMVSQCLEDDTPLPALYRRLREKAPHIPKLTWDDLLNILILSLWFSLAVASWGGYITLEPRERARKWVHTGSFSL</sequence>
<keyword evidence="3" id="KW-1185">Reference proteome</keyword>
<feature type="transmembrane region" description="Helical" evidence="1">
    <location>
        <begin position="190"/>
        <end position="213"/>
    </location>
</feature>
<accession>A0AAD6WQR5</accession>
<reference evidence="2" key="1">
    <citation type="submission" date="2023-03" db="EMBL/GenBank/DDBJ databases">
        <title>Massive genome expansion in bonnet fungi (Mycena s.s.) driven by repeated elements and novel gene families across ecological guilds.</title>
        <authorList>
            <consortium name="Lawrence Berkeley National Laboratory"/>
            <person name="Harder C.B."/>
            <person name="Miyauchi S."/>
            <person name="Viragh M."/>
            <person name="Kuo A."/>
            <person name="Thoen E."/>
            <person name="Andreopoulos B."/>
            <person name="Lu D."/>
            <person name="Skrede I."/>
            <person name="Drula E."/>
            <person name="Henrissat B."/>
            <person name="Morin E."/>
            <person name="Kohler A."/>
            <person name="Barry K."/>
            <person name="LaButti K."/>
            <person name="Morin E."/>
            <person name="Salamov A."/>
            <person name="Lipzen A."/>
            <person name="Mereny Z."/>
            <person name="Hegedus B."/>
            <person name="Baldrian P."/>
            <person name="Stursova M."/>
            <person name="Weitz H."/>
            <person name="Taylor A."/>
            <person name="Grigoriev I.V."/>
            <person name="Nagy L.G."/>
            <person name="Martin F."/>
            <person name="Kauserud H."/>
        </authorList>
    </citation>
    <scope>NUCLEOTIDE SEQUENCE</scope>
    <source>
        <strain evidence="2">CBHHK200</strain>
    </source>
</reference>
<evidence type="ECO:0000256" key="1">
    <source>
        <dbReference type="SAM" id="Phobius"/>
    </source>
</evidence>
<evidence type="ECO:0000313" key="2">
    <source>
        <dbReference type="EMBL" id="KAJ7021590.1"/>
    </source>
</evidence>
<organism evidence="2 3">
    <name type="scientific">Mycena alexandri</name>
    <dbReference type="NCBI Taxonomy" id="1745969"/>
    <lineage>
        <taxon>Eukaryota</taxon>
        <taxon>Fungi</taxon>
        <taxon>Dikarya</taxon>
        <taxon>Basidiomycota</taxon>
        <taxon>Agaricomycotina</taxon>
        <taxon>Agaricomycetes</taxon>
        <taxon>Agaricomycetidae</taxon>
        <taxon>Agaricales</taxon>
        <taxon>Marasmiineae</taxon>
        <taxon>Mycenaceae</taxon>
        <taxon>Mycena</taxon>
    </lineage>
</organism>
<comment type="caution">
    <text evidence="2">The sequence shown here is derived from an EMBL/GenBank/DDBJ whole genome shotgun (WGS) entry which is preliminary data.</text>
</comment>
<name>A0AAD6WQR5_9AGAR</name>
<protein>
    <submittedName>
        <fullName evidence="2">Uncharacterized protein</fullName>
    </submittedName>
</protein>
<dbReference type="Proteomes" id="UP001218188">
    <property type="component" value="Unassembled WGS sequence"/>
</dbReference>
<keyword evidence="1" id="KW-0812">Transmembrane</keyword>
<proteinExistence type="predicted"/>
<keyword evidence="1" id="KW-0472">Membrane</keyword>
<dbReference type="AlphaFoldDB" id="A0AAD6WQR5"/>